<dbReference type="OrthoDB" id="448280at2759"/>
<feature type="compositionally biased region" description="Low complexity" evidence="5">
    <location>
        <begin position="143"/>
        <end position="159"/>
    </location>
</feature>
<keyword evidence="3 6" id="KW-1133">Transmembrane helix</keyword>
<dbReference type="GO" id="GO:0005385">
    <property type="term" value="F:zinc ion transmembrane transporter activity"/>
    <property type="evidence" value="ECO:0007669"/>
    <property type="project" value="TreeGrafter"/>
</dbReference>
<proteinExistence type="predicted"/>
<dbReference type="EMBL" id="VXIV02003275">
    <property type="protein sequence ID" value="KAF6018799.1"/>
    <property type="molecule type" value="Genomic_DNA"/>
</dbReference>
<gene>
    <name evidence="7" type="ORF">EB796_022902</name>
</gene>
<feature type="transmembrane region" description="Helical" evidence="6">
    <location>
        <begin position="61"/>
        <end position="81"/>
    </location>
</feature>
<dbReference type="GO" id="GO:0005886">
    <property type="term" value="C:plasma membrane"/>
    <property type="evidence" value="ECO:0007669"/>
    <property type="project" value="TreeGrafter"/>
</dbReference>
<feature type="region of interest" description="Disordered" evidence="5">
    <location>
        <begin position="127"/>
        <end position="181"/>
    </location>
</feature>
<evidence type="ECO:0000256" key="3">
    <source>
        <dbReference type="ARBA" id="ARBA00022989"/>
    </source>
</evidence>
<accession>A0A7J7IY04</accession>
<comment type="caution">
    <text evidence="7">The sequence shown here is derived from an EMBL/GenBank/DDBJ whole genome shotgun (WGS) entry which is preliminary data.</text>
</comment>
<keyword evidence="8" id="KW-1185">Reference proteome</keyword>
<dbReference type="Proteomes" id="UP000593567">
    <property type="component" value="Unassembled WGS sequence"/>
</dbReference>
<feature type="transmembrane region" description="Helical" evidence="6">
    <location>
        <begin position="20"/>
        <end position="41"/>
    </location>
</feature>
<evidence type="ECO:0000256" key="6">
    <source>
        <dbReference type="SAM" id="Phobius"/>
    </source>
</evidence>
<dbReference type="PANTHER" id="PTHR11040">
    <property type="entry name" value="ZINC/IRON TRANSPORTER"/>
    <property type="match status" value="1"/>
</dbReference>
<feature type="transmembrane region" description="Helical" evidence="6">
    <location>
        <begin position="187"/>
        <end position="206"/>
    </location>
</feature>
<evidence type="ECO:0000256" key="1">
    <source>
        <dbReference type="ARBA" id="ARBA00004141"/>
    </source>
</evidence>
<dbReference type="InterPro" id="IPR003689">
    <property type="entry name" value="ZIP"/>
</dbReference>
<protein>
    <submittedName>
        <fullName evidence="7">SLC39A1</fullName>
    </submittedName>
</protein>
<feature type="region of interest" description="Disordered" evidence="5">
    <location>
        <begin position="96"/>
        <end position="115"/>
    </location>
</feature>
<keyword evidence="4 6" id="KW-0472">Membrane</keyword>
<evidence type="ECO:0000256" key="2">
    <source>
        <dbReference type="ARBA" id="ARBA00022692"/>
    </source>
</evidence>
<dbReference type="AlphaFoldDB" id="A0A7J7IY04"/>
<evidence type="ECO:0000313" key="7">
    <source>
        <dbReference type="EMBL" id="KAF6018799.1"/>
    </source>
</evidence>
<feature type="transmembrane region" description="Helical" evidence="6">
    <location>
        <begin position="278"/>
        <end position="300"/>
    </location>
</feature>
<evidence type="ECO:0000256" key="5">
    <source>
        <dbReference type="SAM" id="MobiDB-lite"/>
    </source>
</evidence>
<evidence type="ECO:0000313" key="8">
    <source>
        <dbReference type="Proteomes" id="UP000593567"/>
    </source>
</evidence>
<feature type="transmembrane region" description="Helical" evidence="6">
    <location>
        <begin position="312"/>
        <end position="334"/>
    </location>
</feature>
<comment type="subcellular location">
    <subcellularLocation>
        <location evidence="1">Membrane</location>
        <topology evidence="1">Multi-pass membrane protein</topology>
    </subcellularLocation>
</comment>
<feature type="compositionally biased region" description="Basic and acidic residues" evidence="5">
    <location>
        <begin position="165"/>
        <end position="179"/>
    </location>
</feature>
<feature type="compositionally biased region" description="Low complexity" evidence="5">
    <location>
        <begin position="100"/>
        <end position="111"/>
    </location>
</feature>
<sequence>MKAATNTENTRRKSMLDRCISFLSCFAAGVFLGTCLLDLYPEVQTKLYSAVTLYISKDSKFACYPFGEAVMVAGFFLVLIVEQMVLALKEMSVESSTPANQNSQPGSSSQSKRVTYDSINSTTNEYAEHERLLRSNSRDNTQSRSRLGSLSSIRSIESRNNVHSQSDDQHEHSMHHDPSSHSPIRSLIMLAALSLHSVFEGLAVGLQDTEEGVLSIFGALILHKCIIAFSIGLNLVQSKLAVKAIIVSNAVFCFASPLGIAIGILITDFNSDADSSLLVNGILQGLACGTFLYVTFFEVLPHEFNKPKDRLLKLLFVIVGFAFVNGVLFLEMFLSKEPGCD</sequence>
<feature type="compositionally biased region" description="Basic and acidic residues" evidence="5">
    <location>
        <begin position="127"/>
        <end position="137"/>
    </location>
</feature>
<dbReference type="PANTHER" id="PTHR11040:SF140">
    <property type="entry name" value="ZRT (ZRT), IRT- (IRT-) LIKE PROTEIN TRANSPORTER"/>
    <property type="match status" value="1"/>
</dbReference>
<name>A0A7J7IY04_BUGNE</name>
<evidence type="ECO:0000256" key="4">
    <source>
        <dbReference type="ARBA" id="ARBA00023136"/>
    </source>
</evidence>
<dbReference type="Pfam" id="PF02535">
    <property type="entry name" value="Zip"/>
    <property type="match status" value="1"/>
</dbReference>
<reference evidence="7" key="1">
    <citation type="submission" date="2020-06" db="EMBL/GenBank/DDBJ databases">
        <title>Draft genome of Bugula neritina, a colonial animal packing powerful symbionts and potential medicines.</title>
        <authorList>
            <person name="Rayko M."/>
        </authorList>
    </citation>
    <scope>NUCLEOTIDE SEQUENCE [LARGE SCALE GENOMIC DNA]</scope>
    <source>
        <strain evidence="7">Kwan_BN1</strain>
    </source>
</reference>
<keyword evidence="2 6" id="KW-0812">Transmembrane</keyword>
<feature type="transmembrane region" description="Helical" evidence="6">
    <location>
        <begin position="212"/>
        <end position="233"/>
    </location>
</feature>
<organism evidence="7 8">
    <name type="scientific">Bugula neritina</name>
    <name type="common">Brown bryozoan</name>
    <name type="synonym">Sertularia neritina</name>
    <dbReference type="NCBI Taxonomy" id="10212"/>
    <lineage>
        <taxon>Eukaryota</taxon>
        <taxon>Metazoa</taxon>
        <taxon>Spiralia</taxon>
        <taxon>Lophotrochozoa</taxon>
        <taxon>Bryozoa</taxon>
        <taxon>Gymnolaemata</taxon>
        <taxon>Cheilostomatida</taxon>
        <taxon>Flustrina</taxon>
        <taxon>Buguloidea</taxon>
        <taxon>Bugulidae</taxon>
        <taxon>Bugula</taxon>
    </lineage>
</organism>
<feature type="transmembrane region" description="Helical" evidence="6">
    <location>
        <begin position="245"/>
        <end position="266"/>
    </location>
</feature>